<evidence type="ECO:0008006" key="3">
    <source>
        <dbReference type="Google" id="ProtNLM"/>
    </source>
</evidence>
<dbReference type="EMBL" id="KY787212">
    <property type="protein sequence ID" value="ARM69692.1"/>
    <property type="molecule type" value="Genomic_DNA"/>
</dbReference>
<accession>A0A2P0QDJ3</accession>
<dbReference type="Proteomes" id="UP000240299">
    <property type="component" value="Segment"/>
</dbReference>
<protein>
    <recommendedName>
        <fullName evidence="3">Capsid and scaffold protein</fullName>
    </recommendedName>
</protein>
<evidence type="ECO:0000313" key="1">
    <source>
        <dbReference type="EMBL" id="ARM69692.1"/>
    </source>
</evidence>
<organism evidence="1 2">
    <name type="scientific">Salmonella phage BSP22A</name>
    <dbReference type="NCBI Taxonomy" id="1960312"/>
    <lineage>
        <taxon>Viruses</taxon>
        <taxon>Duplodnaviria</taxon>
        <taxon>Heunggongvirae</taxon>
        <taxon>Uroviricota</taxon>
        <taxon>Caudoviricetes</taxon>
        <taxon>Demerecviridae</taxon>
        <taxon>Markadamsvirinae</taxon>
        <taxon>Epseptimavirus</taxon>
        <taxon>Epseptimavirus ev129</taxon>
    </lineage>
</organism>
<gene>
    <name evidence="1" type="ORF">BSP22A_0029</name>
</gene>
<reference evidence="1 2" key="1">
    <citation type="submission" date="2017-03" db="EMBL/GenBank/DDBJ databases">
        <title>Complete Genome Sequence of Salmonella Typhimurium baceriophage BSP22A.</title>
        <authorList>
            <person name="Bai J."/>
            <person name="Ryu S."/>
        </authorList>
    </citation>
    <scope>NUCLEOTIDE SEQUENCE [LARGE SCALE GENOMIC DNA]</scope>
</reference>
<name>A0A2P0QDJ3_9CAUD</name>
<proteinExistence type="predicted"/>
<evidence type="ECO:0000313" key="2">
    <source>
        <dbReference type="Proteomes" id="UP000240299"/>
    </source>
</evidence>
<sequence>MTQKKNPVLEQMKQLEKQIEEGSVDGQSIVNHAFDLTVGCANPLVAGETADILGLLMAVGQLIEITKEELDKDEEVTIHDVLGALDLIVNAYACKRRHSIDEYLVSREITESLLETADMALNGKQLH</sequence>